<feature type="region of interest" description="Disordered" evidence="1">
    <location>
        <begin position="1"/>
        <end position="37"/>
    </location>
</feature>
<keyword evidence="2" id="KW-0418">Kinase</keyword>
<organism evidence="2">
    <name type="scientific">Prunus dulcis</name>
    <name type="common">Almond</name>
    <name type="synonym">Amygdalus dulcis</name>
    <dbReference type="NCBI Taxonomy" id="3755"/>
    <lineage>
        <taxon>Eukaryota</taxon>
        <taxon>Viridiplantae</taxon>
        <taxon>Streptophyta</taxon>
        <taxon>Embryophyta</taxon>
        <taxon>Tracheophyta</taxon>
        <taxon>Spermatophyta</taxon>
        <taxon>Magnoliopsida</taxon>
        <taxon>eudicotyledons</taxon>
        <taxon>Gunneridae</taxon>
        <taxon>Pentapetalae</taxon>
        <taxon>rosids</taxon>
        <taxon>fabids</taxon>
        <taxon>Rosales</taxon>
        <taxon>Rosaceae</taxon>
        <taxon>Amygdaloideae</taxon>
        <taxon>Amygdaleae</taxon>
        <taxon>Prunus</taxon>
    </lineage>
</organism>
<feature type="non-terminal residue" evidence="2">
    <location>
        <position position="1"/>
    </location>
</feature>
<dbReference type="AlphaFoldDB" id="A0A4Y1RHC6"/>
<proteinExistence type="predicted"/>
<evidence type="ECO:0000313" key="2">
    <source>
        <dbReference type="EMBL" id="BBH03701.1"/>
    </source>
</evidence>
<dbReference type="EMBL" id="AP019301">
    <property type="protein sequence ID" value="BBH03701.1"/>
    <property type="molecule type" value="Genomic_DNA"/>
</dbReference>
<dbReference type="GO" id="GO:0016301">
    <property type="term" value="F:kinase activity"/>
    <property type="evidence" value="ECO:0007669"/>
    <property type="project" value="UniProtKB-KW"/>
</dbReference>
<accession>A0A4Y1RHC6</accession>
<keyword evidence="2" id="KW-0808">Transferase</keyword>
<gene>
    <name evidence="2" type="ORF">Prudu_014643</name>
</gene>
<name>A0A4Y1RHC6_PRUDU</name>
<reference evidence="2" key="1">
    <citation type="journal article" date="2019" name="Science">
        <title>Mutation of a bHLH transcription factor allowed almond domestication.</title>
        <authorList>
            <person name="Sanchez-Perez R."/>
            <person name="Pavan S."/>
            <person name="Mazzeo R."/>
            <person name="Moldovan C."/>
            <person name="Aiese Cigliano R."/>
            <person name="Del Cueto J."/>
            <person name="Ricciardi F."/>
            <person name="Lotti C."/>
            <person name="Ricciardi L."/>
            <person name="Dicenta F."/>
            <person name="Lopez-Marques R.L."/>
            <person name="Lindberg Moller B."/>
        </authorList>
    </citation>
    <scope>NUCLEOTIDE SEQUENCE</scope>
</reference>
<evidence type="ECO:0000256" key="1">
    <source>
        <dbReference type="SAM" id="MobiDB-lite"/>
    </source>
</evidence>
<protein>
    <submittedName>
        <fullName evidence="2">Leucine-rich repeat protein kinase family protein</fullName>
    </submittedName>
</protein>
<sequence>GYPQAVNRGTNSQPARTIDTLKTRTSVTSPTRADYPIKGLQQHPVKDAPSISSLRIQVPKQGRLQNTGLRHEFHKV</sequence>